<dbReference type="InterPro" id="IPR048365">
    <property type="entry name" value="TNP-like_RNaseH_N"/>
</dbReference>
<name>A0A6G0YEQ0_APHCR</name>
<dbReference type="AlphaFoldDB" id="A0A6G0YEQ0"/>
<reference evidence="4 5" key="1">
    <citation type="submission" date="2019-08" db="EMBL/GenBank/DDBJ databases">
        <title>Whole genome of Aphis craccivora.</title>
        <authorList>
            <person name="Voronova N.V."/>
            <person name="Shulinski R.S."/>
            <person name="Bandarenka Y.V."/>
            <person name="Zhorov D.G."/>
            <person name="Warner D."/>
        </authorList>
    </citation>
    <scope>NUCLEOTIDE SEQUENCE [LARGE SCALE GENOMIC DNA]</scope>
    <source>
        <strain evidence="4">180601</strain>
        <tissue evidence="4">Whole Body</tissue>
    </source>
</reference>
<feature type="domain" description="Transposable element P transposase-like GTP-binding insertion" evidence="2">
    <location>
        <begin position="287"/>
        <end position="335"/>
    </location>
</feature>
<sequence length="567" mass="64907">MDLVCLKRLQLKKGAVPIKIKPINKLIDLGNSNSLLTFIGPFIPSDELFPPESKKIKIDSKNPLTSLYHLVLNNIQLIDVPNNWFHNNDIFPIDIAFHTDEHKFNDILNNANVSQGQSEFIKEIFAAAKFKNPKRRRYNENWMLLCLMFQIRTTKIVVLLFDEISLRESKCVNTRNLTYHSLEDYSDDFNTKTSEKANHALVFMIQGLSEKFHQPIAVFASKGPVKGIDLTKIVLKSILLLENLGIQVLAITSDGASTNRTMWHTLGIYAQSVEVQNSFTNPFDNNRQIFSKSVANGIRFFNIKSYPGFNDCEETLNFTIFMNNLFDALNRKFPAERIKKIAKTWRRVKNNNKVHKLTKYLLDECDFTYVLTNKTNQDCLEKFFGIIRQVASPNDHPTTPTFLQLYRMLSVYSIIKSPKSGNCCIIEDNIPVITIADLKNILNNENDINVRQVKINNLKQKINKIVEKGQRNFEDVFSEHNYSDASSTAFECAVYCMAGSLQIINGTSSHPSADLSLELCFMKHAKSLSPFEDTHEEFFQRNVSLTSPCNLHNTEIVTEILAIQKIR</sequence>
<dbReference type="Pfam" id="PF21787">
    <property type="entry name" value="TNP-like_RNaseH_N"/>
    <property type="match status" value="1"/>
</dbReference>
<dbReference type="EMBL" id="VUJU01004371">
    <property type="protein sequence ID" value="KAF0754580.1"/>
    <property type="molecule type" value="Genomic_DNA"/>
</dbReference>
<evidence type="ECO:0000259" key="3">
    <source>
        <dbReference type="Pfam" id="PF21789"/>
    </source>
</evidence>
<dbReference type="Pfam" id="PF21788">
    <property type="entry name" value="TNP-like_GBD"/>
    <property type="match status" value="1"/>
</dbReference>
<dbReference type="OrthoDB" id="8120989at2759"/>
<proteinExistence type="predicted"/>
<dbReference type="PANTHER" id="PTHR47577">
    <property type="entry name" value="THAP DOMAIN-CONTAINING PROTEIN 6"/>
    <property type="match status" value="1"/>
</dbReference>
<evidence type="ECO:0000259" key="2">
    <source>
        <dbReference type="Pfam" id="PF21788"/>
    </source>
</evidence>
<dbReference type="Pfam" id="PF21789">
    <property type="entry name" value="TNP-like_RNaseH_C"/>
    <property type="match status" value="1"/>
</dbReference>
<dbReference type="Proteomes" id="UP000478052">
    <property type="component" value="Unassembled WGS sequence"/>
</dbReference>
<protein>
    <recommendedName>
        <fullName evidence="6">THAP-type domain-containing protein</fullName>
    </recommendedName>
</protein>
<evidence type="ECO:0000313" key="5">
    <source>
        <dbReference type="Proteomes" id="UP000478052"/>
    </source>
</evidence>
<dbReference type="InterPro" id="IPR048366">
    <property type="entry name" value="TNP-like_GBD"/>
</dbReference>
<dbReference type="InterPro" id="IPR048367">
    <property type="entry name" value="TNP-like_RNaseH_C"/>
</dbReference>
<evidence type="ECO:0000259" key="1">
    <source>
        <dbReference type="Pfam" id="PF21787"/>
    </source>
</evidence>
<evidence type="ECO:0008006" key="6">
    <source>
        <dbReference type="Google" id="ProtNLM"/>
    </source>
</evidence>
<feature type="non-terminal residue" evidence="4">
    <location>
        <position position="567"/>
    </location>
</feature>
<gene>
    <name evidence="4" type="ORF">FWK35_00007381</name>
</gene>
<comment type="caution">
    <text evidence="4">The sequence shown here is derived from an EMBL/GenBank/DDBJ whole genome shotgun (WGS) entry which is preliminary data.</text>
</comment>
<evidence type="ECO:0000313" key="4">
    <source>
        <dbReference type="EMBL" id="KAF0754580.1"/>
    </source>
</evidence>
<feature type="domain" description="Transposable element P transposase-like RNase H" evidence="1">
    <location>
        <begin position="153"/>
        <end position="267"/>
    </location>
</feature>
<dbReference type="PANTHER" id="PTHR47577:SF2">
    <property type="entry name" value="THAP DOMAIN CONTAINING 9"/>
    <property type="match status" value="1"/>
</dbReference>
<keyword evidence="5" id="KW-1185">Reference proteome</keyword>
<organism evidence="4 5">
    <name type="scientific">Aphis craccivora</name>
    <name type="common">Cowpea aphid</name>
    <dbReference type="NCBI Taxonomy" id="307492"/>
    <lineage>
        <taxon>Eukaryota</taxon>
        <taxon>Metazoa</taxon>
        <taxon>Ecdysozoa</taxon>
        <taxon>Arthropoda</taxon>
        <taxon>Hexapoda</taxon>
        <taxon>Insecta</taxon>
        <taxon>Pterygota</taxon>
        <taxon>Neoptera</taxon>
        <taxon>Paraneoptera</taxon>
        <taxon>Hemiptera</taxon>
        <taxon>Sternorrhyncha</taxon>
        <taxon>Aphidomorpha</taxon>
        <taxon>Aphidoidea</taxon>
        <taxon>Aphididae</taxon>
        <taxon>Aphidini</taxon>
        <taxon>Aphis</taxon>
        <taxon>Aphis</taxon>
    </lineage>
</organism>
<accession>A0A6G0YEQ0</accession>
<feature type="domain" description="Transposable element P transposase-like RNase H C-terminal" evidence="3">
    <location>
        <begin position="374"/>
        <end position="407"/>
    </location>
</feature>